<dbReference type="SUPFAM" id="SSF50129">
    <property type="entry name" value="GroES-like"/>
    <property type="match status" value="1"/>
</dbReference>
<dbReference type="InterPro" id="IPR036291">
    <property type="entry name" value="NAD(P)-bd_dom_sf"/>
</dbReference>
<dbReference type="InterPro" id="IPR011032">
    <property type="entry name" value="GroES-like_sf"/>
</dbReference>
<organism evidence="2 3">
    <name type="scientific">Mycolicibacterium neworleansense</name>
    <dbReference type="NCBI Taxonomy" id="146018"/>
    <lineage>
        <taxon>Bacteria</taxon>
        <taxon>Bacillati</taxon>
        <taxon>Actinomycetota</taxon>
        <taxon>Actinomycetes</taxon>
        <taxon>Mycobacteriales</taxon>
        <taxon>Mycobacteriaceae</taxon>
        <taxon>Mycolicibacterium</taxon>
    </lineage>
</organism>
<dbReference type="OrthoDB" id="9787435at2"/>
<dbReference type="SUPFAM" id="SSF51735">
    <property type="entry name" value="NAD(P)-binding Rossmann-fold domains"/>
    <property type="match status" value="1"/>
</dbReference>
<dbReference type="InterPro" id="IPR020843">
    <property type="entry name" value="ER"/>
</dbReference>
<reference evidence="3" key="1">
    <citation type="submission" date="2015-07" db="EMBL/GenBank/DDBJ databases">
        <authorList>
            <person name="Urmite Genomes"/>
        </authorList>
    </citation>
    <scope>NUCLEOTIDE SEQUENCE [LARGE SCALE GENOMIC DNA]</scope>
    <source>
        <strain evidence="3">type strain: ATCC 49404</strain>
    </source>
</reference>
<dbReference type="PANTHER" id="PTHR43677:SF11">
    <property type="entry name" value="ZINC-CONTAINING ALCOHOL DEHYDROGENASE"/>
    <property type="match status" value="1"/>
</dbReference>
<dbReference type="InterPro" id="IPR013149">
    <property type="entry name" value="ADH-like_C"/>
</dbReference>
<evidence type="ECO:0000313" key="3">
    <source>
        <dbReference type="Proteomes" id="UP000199147"/>
    </source>
</evidence>
<dbReference type="GO" id="GO:0016491">
    <property type="term" value="F:oxidoreductase activity"/>
    <property type="evidence" value="ECO:0007669"/>
    <property type="project" value="InterPro"/>
</dbReference>
<evidence type="ECO:0000313" key="2">
    <source>
        <dbReference type="EMBL" id="CRZ18818.1"/>
    </source>
</evidence>
<gene>
    <name evidence="2" type="ORF">BN2156_05731</name>
</gene>
<keyword evidence="3" id="KW-1185">Reference proteome</keyword>
<proteinExistence type="predicted"/>
<dbReference type="STRING" id="146018.BN2156_05731"/>
<dbReference type="AlphaFoldDB" id="A0A0H5RY24"/>
<dbReference type="PANTHER" id="PTHR43677">
    <property type="entry name" value="SHORT-CHAIN DEHYDROGENASE/REDUCTASE"/>
    <property type="match status" value="1"/>
</dbReference>
<evidence type="ECO:0000259" key="1">
    <source>
        <dbReference type="SMART" id="SM00829"/>
    </source>
</evidence>
<dbReference type="RefSeq" id="WP_090518277.1">
    <property type="nucleotide sequence ID" value="NZ_CWKH01000003.1"/>
</dbReference>
<dbReference type="Proteomes" id="UP000199147">
    <property type="component" value="Unassembled WGS sequence"/>
</dbReference>
<sequence length="324" mass="33768">MKAALVTEWGRNPSYTDVPDPQPRDGAEVATVEASALTNLTRALVSGKHYASKEIALPAIPGVDGVVRLGDGRRVYANAAAPSGMLAQRTLVQPLGGIDVPDHVDSVTAAAIPNPGLSAWLALSYAAAVKPGDHVLVLGATGVTGSVAVQLAKSVFKAGRVVVAGRDRGRLDWLRSVGADEAIALGVDDLQARVTERHTEKPFDAVLDYLWADPATQVLTALAGSHPAAHYHATRFVQIGSMAGPTLNLDAGVLRGTGITLSGVGIGSVPLDVLISARTEALPRLFDMVAAGELELRTQARALADVEQVWERAEPSGTRVVLTP</sequence>
<dbReference type="Gene3D" id="3.90.180.10">
    <property type="entry name" value="Medium-chain alcohol dehydrogenases, catalytic domain"/>
    <property type="match status" value="1"/>
</dbReference>
<protein>
    <submittedName>
        <fullName evidence="2">Putative zinc-binding alcohol dehydrogenase</fullName>
    </submittedName>
</protein>
<feature type="domain" description="Enoyl reductase (ER)" evidence="1">
    <location>
        <begin position="10"/>
        <end position="322"/>
    </location>
</feature>
<dbReference type="Pfam" id="PF00107">
    <property type="entry name" value="ADH_zinc_N"/>
    <property type="match status" value="1"/>
</dbReference>
<dbReference type="SMART" id="SM00829">
    <property type="entry name" value="PKS_ER"/>
    <property type="match status" value="1"/>
</dbReference>
<dbReference type="Gene3D" id="3.40.50.720">
    <property type="entry name" value="NAD(P)-binding Rossmann-like Domain"/>
    <property type="match status" value="1"/>
</dbReference>
<dbReference type="InterPro" id="IPR051397">
    <property type="entry name" value="Zn-ADH-like_protein"/>
</dbReference>
<name>A0A0H5RY24_9MYCO</name>
<dbReference type="EMBL" id="CWKH01000003">
    <property type="protein sequence ID" value="CRZ18818.1"/>
    <property type="molecule type" value="Genomic_DNA"/>
</dbReference>
<accession>A0A0H5RY24</accession>